<evidence type="ECO:0000259" key="1">
    <source>
        <dbReference type="Pfam" id="PF01208"/>
    </source>
</evidence>
<feature type="domain" description="Uroporphyrinogen decarboxylase (URO-D)" evidence="1">
    <location>
        <begin position="8"/>
        <end position="340"/>
    </location>
</feature>
<dbReference type="Proteomes" id="UP001193081">
    <property type="component" value="Unassembled WGS sequence"/>
</dbReference>
<dbReference type="PANTHER" id="PTHR47099">
    <property type="entry name" value="METHYLCOBAMIDE:COM METHYLTRANSFERASE MTBA"/>
    <property type="match status" value="1"/>
</dbReference>
<dbReference type="EMBL" id="SIJK02000013">
    <property type="protein sequence ID" value="MBP1465923.1"/>
    <property type="molecule type" value="Genomic_DNA"/>
</dbReference>
<dbReference type="SUPFAM" id="SSF51726">
    <property type="entry name" value="UROD/MetE-like"/>
    <property type="match status" value="1"/>
</dbReference>
<gene>
    <name evidence="2" type="ORF">EYB53_009425</name>
</gene>
<proteinExistence type="predicted"/>
<accession>A0ABS4D912</accession>
<sequence length="352" mass="38818">MRMTAMTSLERVLTTLGHQEPDRVPLFLLVTMHGARELGLSLRDYFAHAEYVAEGQLRMAHKYQNDCLYALFYAALEVEAWGGEVILSDDGPANAGEPMIRKPEDMRTLKAPVVETSPVLGRVLDAIRQMRARSEDAMPIIGVVIAPFSLPVMQLGFEQYLTWMYERPDLVKQLLQINAEFAVAWANAQLDAGATAICYFDPVASTTVVSREQYLDFDHRLSKDVIARIKGPVATHVASGRCMPLLDDFAQTGALAVAVSIEEDLALMKQKVAGRVSLLGNLNGIEMRRWTEAEAEAAVKAALAAAGRGGGFILADNHGEIPFQVPETTLMAISEAVQRWGQYPLDWVSNER</sequence>
<dbReference type="Pfam" id="PF01208">
    <property type="entry name" value="URO-D"/>
    <property type="match status" value="1"/>
</dbReference>
<organism evidence="2 3">
    <name type="scientific">Candidatus Chloroploca mongolica</name>
    <dbReference type="NCBI Taxonomy" id="2528176"/>
    <lineage>
        <taxon>Bacteria</taxon>
        <taxon>Bacillati</taxon>
        <taxon>Chloroflexota</taxon>
        <taxon>Chloroflexia</taxon>
        <taxon>Chloroflexales</taxon>
        <taxon>Chloroflexineae</taxon>
        <taxon>Oscillochloridaceae</taxon>
        <taxon>Candidatus Chloroploca</taxon>
    </lineage>
</organism>
<comment type="caution">
    <text evidence="2">The sequence shown here is derived from an EMBL/GenBank/DDBJ whole genome shotgun (WGS) entry which is preliminary data.</text>
</comment>
<dbReference type="InterPro" id="IPR052024">
    <property type="entry name" value="Methanogen_methyltrans"/>
</dbReference>
<dbReference type="InterPro" id="IPR038071">
    <property type="entry name" value="UROD/MetE-like_sf"/>
</dbReference>
<keyword evidence="3" id="KW-1185">Reference proteome</keyword>
<name>A0ABS4D912_9CHLR</name>
<dbReference type="Gene3D" id="3.20.20.210">
    <property type="match status" value="1"/>
</dbReference>
<dbReference type="PANTHER" id="PTHR47099:SF1">
    <property type="entry name" value="METHYLCOBAMIDE:COM METHYLTRANSFERASE MTBA"/>
    <property type="match status" value="1"/>
</dbReference>
<protein>
    <submittedName>
        <fullName evidence="2">Uroporphyrinogen decarboxylase family protein</fullName>
    </submittedName>
</protein>
<evidence type="ECO:0000313" key="3">
    <source>
        <dbReference type="Proteomes" id="UP001193081"/>
    </source>
</evidence>
<reference evidence="2 3" key="1">
    <citation type="submission" date="2021-03" db="EMBL/GenBank/DDBJ databases">
        <authorList>
            <person name="Grouzdev D.S."/>
        </authorList>
    </citation>
    <scope>NUCLEOTIDE SEQUENCE [LARGE SCALE GENOMIC DNA]</scope>
    <source>
        <strain evidence="2 3">M50-1</strain>
    </source>
</reference>
<dbReference type="CDD" id="cd03465">
    <property type="entry name" value="URO-D_like"/>
    <property type="match status" value="1"/>
</dbReference>
<dbReference type="InterPro" id="IPR000257">
    <property type="entry name" value="Uroporphyrinogen_deCOase"/>
</dbReference>
<evidence type="ECO:0000313" key="2">
    <source>
        <dbReference type="EMBL" id="MBP1465923.1"/>
    </source>
</evidence>